<feature type="region of interest" description="Disordered" evidence="1">
    <location>
        <begin position="43"/>
        <end position="63"/>
    </location>
</feature>
<feature type="non-terminal residue" evidence="2">
    <location>
        <position position="63"/>
    </location>
</feature>
<sequence>MALSDVVQSMTSPWTSSASLPERGRHLGEASLYIPPFGDAVMDKTKIGSGQRPRFRTPAGERR</sequence>
<feature type="compositionally biased region" description="Polar residues" evidence="1">
    <location>
        <begin position="1"/>
        <end position="19"/>
    </location>
</feature>
<keyword evidence="3" id="KW-1185">Reference proteome</keyword>
<evidence type="ECO:0000256" key="1">
    <source>
        <dbReference type="SAM" id="MobiDB-lite"/>
    </source>
</evidence>
<dbReference type="EMBL" id="SRQM01000115">
    <property type="protein sequence ID" value="KAG6118070.1"/>
    <property type="molecule type" value="Genomic_DNA"/>
</dbReference>
<evidence type="ECO:0000313" key="3">
    <source>
        <dbReference type="Proteomes" id="UP000732380"/>
    </source>
</evidence>
<name>A0A9P7Q3I1_9HYPO</name>
<dbReference type="AlphaFoldDB" id="A0A9P7Q3I1"/>
<accession>A0A9P7Q3I1</accession>
<evidence type="ECO:0000313" key="2">
    <source>
        <dbReference type="EMBL" id="KAG6118070.1"/>
    </source>
</evidence>
<gene>
    <name evidence="2" type="ORF">E4U13_000568</name>
</gene>
<feature type="region of interest" description="Disordered" evidence="1">
    <location>
        <begin position="1"/>
        <end position="22"/>
    </location>
</feature>
<dbReference type="Proteomes" id="UP000732380">
    <property type="component" value="Unassembled WGS sequence"/>
</dbReference>
<comment type="caution">
    <text evidence="2">The sequence shown here is derived from an EMBL/GenBank/DDBJ whole genome shotgun (WGS) entry which is preliminary data.</text>
</comment>
<protein>
    <submittedName>
        <fullName evidence="2">Uncharacterized protein</fullName>
    </submittedName>
</protein>
<organism evidence="2 3">
    <name type="scientific">Claviceps humidiphila</name>
    <dbReference type="NCBI Taxonomy" id="1294629"/>
    <lineage>
        <taxon>Eukaryota</taxon>
        <taxon>Fungi</taxon>
        <taxon>Dikarya</taxon>
        <taxon>Ascomycota</taxon>
        <taxon>Pezizomycotina</taxon>
        <taxon>Sordariomycetes</taxon>
        <taxon>Hypocreomycetidae</taxon>
        <taxon>Hypocreales</taxon>
        <taxon>Clavicipitaceae</taxon>
        <taxon>Claviceps</taxon>
    </lineage>
</organism>
<proteinExistence type="predicted"/>
<reference evidence="2 3" key="1">
    <citation type="journal article" date="2020" name="bioRxiv">
        <title>Whole genome comparisons of ergot fungi reveals the divergence and evolution of species within the genus Claviceps are the result of varying mechanisms driving genome evolution and host range expansion.</title>
        <authorList>
            <person name="Wyka S.A."/>
            <person name="Mondo S.J."/>
            <person name="Liu M."/>
            <person name="Dettman J."/>
            <person name="Nalam V."/>
            <person name="Broders K.D."/>
        </authorList>
    </citation>
    <scope>NUCLEOTIDE SEQUENCE [LARGE SCALE GENOMIC DNA]</scope>
    <source>
        <strain evidence="2 3">LM576</strain>
    </source>
</reference>